<evidence type="ECO:0000256" key="1">
    <source>
        <dbReference type="SAM" id="MobiDB-lite"/>
    </source>
</evidence>
<dbReference type="Gene3D" id="3.10.105.10">
    <property type="entry name" value="Dipeptide-binding Protein, Domain 3"/>
    <property type="match status" value="1"/>
</dbReference>
<gene>
    <name evidence="3" type="ORF">CGZ94_11080</name>
</gene>
<sequence>MRFRRFLAVPVVAGLLLTGCTKPEDKGESNTVPLPASEVNTRDRGELQPGGEVRLATESFGAFNPMSADANDSLDSFRRAVLPSFFRYDDRGVATPNTAYLESATETSTNPTVVTLKFNPRAAWGDGQPISANDMIATWQACNGRTSGFRCGSDLRFNQISEVKAGASQQEVQLTFNRAYPDWRAVFDKVSVLRAESVRDPNTFNNWTGFRKEWTSGPFQVDQYDQANRVLITSPSSLWWGEKPLLDRLTIKEVPRENQARAYTNQEIDVLDLGTSRELYQAARTVPDHQVRRAGSTNWRQLVLNTGSAGPVNEPEVRRAIQLTLNRSQIGSQAYPDLDFNAAPLNNRIFLTGQEGYADNVERLELARNLDTARKTLDDAGWSQSNGTRSKDGRPLQVKLVKIRGVAASEAEATAIADQLKQVGFDVQVSEIGLTEFDNGSVLSGGQFDLITMGGQGSRNPIAGLSDRFGSGAEQNYSRLENPEIDQLLEQITNEPALPRRQELANQLDSKLWETLPTIPLYQQPQLVGTSIRLANLGAQGLATVAWENVGYLK</sequence>
<reference evidence="3 4" key="1">
    <citation type="submission" date="2017-07" db="EMBL/GenBank/DDBJ databases">
        <title>Draft whole genome sequences of clinical Proprionibacteriaceae strains.</title>
        <authorList>
            <person name="Bernier A.-M."/>
            <person name="Bernard K."/>
            <person name="Domingo M.-C."/>
        </authorList>
    </citation>
    <scope>NUCLEOTIDE SEQUENCE [LARGE SCALE GENOMIC DNA]</scope>
    <source>
        <strain evidence="3 4">NML 030167</strain>
    </source>
</reference>
<accession>A0A4R6LNJ0</accession>
<dbReference type="Proteomes" id="UP000215896">
    <property type="component" value="Unassembled WGS sequence"/>
</dbReference>
<protein>
    <recommendedName>
        <fullName evidence="2">Solute-binding protein family 5 domain-containing protein</fullName>
    </recommendedName>
</protein>
<dbReference type="RefSeq" id="WP_094401953.1">
    <property type="nucleotide sequence ID" value="NZ_NMVL01000016.1"/>
</dbReference>
<dbReference type="Gene3D" id="3.40.190.10">
    <property type="entry name" value="Periplasmic binding protein-like II"/>
    <property type="match status" value="1"/>
</dbReference>
<keyword evidence="4" id="KW-1185">Reference proteome</keyword>
<dbReference type="InterPro" id="IPR030678">
    <property type="entry name" value="Peptide/Ni-bd"/>
</dbReference>
<dbReference type="PIRSF" id="PIRSF002741">
    <property type="entry name" value="MppA"/>
    <property type="match status" value="1"/>
</dbReference>
<dbReference type="GO" id="GO:1904680">
    <property type="term" value="F:peptide transmembrane transporter activity"/>
    <property type="evidence" value="ECO:0007669"/>
    <property type="project" value="TreeGrafter"/>
</dbReference>
<organism evidence="3 4">
    <name type="scientific">Enemella evansiae</name>
    <dbReference type="NCBI Taxonomy" id="2016499"/>
    <lineage>
        <taxon>Bacteria</taxon>
        <taxon>Bacillati</taxon>
        <taxon>Actinomycetota</taxon>
        <taxon>Actinomycetes</taxon>
        <taxon>Propionibacteriales</taxon>
        <taxon>Propionibacteriaceae</taxon>
        <taxon>Enemella</taxon>
    </lineage>
</organism>
<dbReference type="InterPro" id="IPR000914">
    <property type="entry name" value="SBP_5_dom"/>
</dbReference>
<dbReference type="GO" id="GO:0043190">
    <property type="term" value="C:ATP-binding cassette (ABC) transporter complex"/>
    <property type="evidence" value="ECO:0007669"/>
    <property type="project" value="InterPro"/>
</dbReference>
<dbReference type="GO" id="GO:0015833">
    <property type="term" value="P:peptide transport"/>
    <property type="evidence" value="ECO:0007669"/>
    <property type="project" value="TreeGrafter"/>
</dbReference>
<dbReference type="InterPro" id="IPR039424">
    <property type="entry name" value="SBP_5"/>
</dbReference>
<dbReference type="PANTHER" id="PTHR30290:SF65">
    <property type="entry name" value="MONOACYL PHOSPHATIDYLINOSITOL TETRAMANNOSIDE-BINDING PROTEIN LPQW-RELATED"/>
    <property type="match status" value="1"/>
</dbReference>
<evidence type="ECO:0000259" key="2">
    <source>
        <dbReference type="Pfam" id="PF00496"/>
    </source>
</evidence>
<feature type="region of interest" description="Disordered" evidence="1">
    <location>
        <begin position="22"/>
        <end position="47"/>
    </location>
</feature>
<dbReference type="OrthoDB" id="3713816at2"/>
<evidence type="ECO:0000313" key="3">
    <source>
        <dbReference type="EMBL" id="OYO13505.1"/>
    </source>
</evidence>
<accession>A0A255GCF0</accession>
<dbReference type="EMBL" id="NMVO01000013">
    <property type="protein sequence ID" value="OYO13505.1"/>
    <property type="molecule type" value="Genomic_DNA"/>
</dbReference>
<name>A0A255GCF0_9ACTN</name>
<dbReference type="CDD" id="cd08501">
    <property type="entry name" value="PBP2_Lpqw"/>
    <property type="match status" value="1"/>
</dbReference>
<dbReference type="SUPFAM" id="SSF53850">
    <property type="entry name" value="Periplasmic binding protein-like II"/>
    <property type="match status" value="1"/>
</dbReference>
<evidence type="ECO:0000313" key="4">
    <source>
        <dbReference type="Proteomes" id="UP000215896"/>
    </source>
</evidence>
<dbReference type="PROSITE" id="PS51257">
    <property type="entry name" value="PROKAR_LIPOPROTEIN"/>
    <property type="match status" value="1"/>
</dbReference>
<dbReference type="AlphaFoldDB" id="A0A255GCF0"/>
<dbReference type="PANTHER" id="PTHR30290">
    <property type="entry name" value="PERIPLASMIC BINDING COMPONENT OF ABC TRANSPORTER"/>
    <property type="match status" value="1"/>
</dbReference>
<dbReference type="GO" id="GO:0042597">
    <property type="term" value="C:periplasmic space"/>
    <property type="evidence" value="ECO:0007669"/>
    <property type="project" value="UniProtKB-ARBA"/>
</dbReference>
<dbReference type="Pfam" id="PF00496">
    <property type="entry name" value="SBP_bac_5"/>
    <property type="match status" value="1"/>
</dbReference>
<feature type="domain" description="Solute-binding protein family 5" evidence="2">
    <location>
        <begin position="99"/>
        <end position="474"/>
    </location>
</feature>
<proteinExistence type="predicted"/>
<comment type="caution">
    <text evidence="3">The sequence shown here is derived from an EMBL/GenBank/DDBJ whole genome shotgun (WGS) entry which is preliminary data.</text>
</comment>
<dbReference type="Gene3D" id="3.90.76.10">
    <property type="entry name" value="Dipeptide-binding Protein, Domain 1"/>
    <property type="match status" value="1"/>
</dbReference>